<dbReference type="InterPro" id="IPR032675">
    <property type="entry name" value="LRR_dom_sf"/>
</dbReference>
<dbReference type="GO" id="GO:0046872">
    <property type="term" value="F:metal ion binding"/>
    <property type="evidence" value="ECO:0007669"/>
    <property type="project" value="UniProtKB-KW"/>
</dbReference>
<comment type="function">
    <text evidence="6">Chaperone that specifically binds and folds nascent G alpha proteins prior to G protein heterotrimer formation. Also acts as a guanine nucleotide exchange factor (GEF) for G alpha proteins by stimulating exchange of bound GDP for free GTP.</text>
</comment>
<name>V8NZY5_OPHHA</name>
<feature type="region of interest" description="Disordered" evidence="7">
    <location>
        <begin position="1718"/>
        <end position="1737"/>
    </location>
</feature>
<dbReference type="PROSITE" id="PS51284">
    <property type="entry name" value="DOC"/>
    <property type="match status" value="1"/>
</dbReference>
<evidence type="ECO:0000313" key="9">
    <source>
        <dbReference type="EMBL" id="ETE67824.1"/>
    </source>
</evidence>
<sequence>MQTLMKLAKLDTLEDHLEDVTDFPVIVEALKCLCNIVFNSPAAQKLSLELNLAAMLCNLLRKCKDQQFVEDIKCFDLRLLFLLSLLHTDIRSQLRNDLQGLPLLTQALESAFSITWTDKYITAEDQEMSPLSLQETDCAIEALKALFNVTLDSWNVHSENDSHEFRYMTAILRHCLLTLGPTEDKTEELHREKYAMMFDEPVLLQASWWYVAWARVSGPSSDCGSHGQASITTDDGIVFQFKSSKKSNNGTDVNAGQIPQLLYRLPTSDGSASKGKQQTSEPVHILKRSFARTVSVECFESLLSILHWSWTTLVLGVEELRGLKGFQYTATLLDLERLRFVGTCCLRLLRVYTCEIYPVSESSRLADCIGKTRTLLRKILSEGVDHCMIKLDNDPQGYLTQPLSLLEAALQECHNTFTACFHSFYPTPALQWACLCDLLNCLDQDIQEANFKTSSSRLLAAVMSALCHTSVKLTSIFPIAYDGEALLCSGIKQASTENDSALAHRFPLLVAHMEKLSQADGLSSLHSVKSSPNRFTKTSQGRSWNTGNGSPDAICFSVDKPGVIVVGFSVYGGGGIHEYELEVLVDDVRINHTEGTNPTFFSEDIPELLSSSSLFSMLLPLMIAHIEPVAAAIPKVAVEVFGLVQQLLPSVAVLNQKYTPLAFNPNQSTDSTTGNQPEQGLSACTTSNHYAVIESEHPYKPACVTQYKVTFPECVRWITIEFDGQCGTAQSEDVLRLLIPARVIQFSGFGPKQASVHENLNSWIELKKFSGSSGWPTMVLVLPGNEALFSLETASDYVKDEKASFYGFKCFAIGYEFSPGPEEGIVQLEKELANLGGACAAALMKKDLALPIGNELEEDLEMLEEAALQVCKSHSGILGKGLALSHSPTILEALEGTLPLQVQSNEQSFLEDFISCVPGSSGGRLARPSENMLIRVNNDGTYCANWTPGAVDAGLEVKVKDPPKGMIPPGTQLIKPKAEPLPNKVRKFVAKDSAGLRIRSHPSLQSEQIGLVKVNGSITFIDEIHNDDGVWLRLNEETIRKYVPNLNGYSEAWCLSFNQHLGKSLLVPVDESRSNAEDFFKDPNSPCPQEAVMQEPDAPFLRGGPGLYKVVKTGPSGHNVRSCPNLRGIPIGMLVLGNRVKAVGEVTNSEGTWVRMDKNSMVEFCESDEGEAWSLARDRGGNQYLQQVLVDQNGQTPPPSPFSLQSFHRGTSCGNEQGFDYGLGNHKGDQLSALLNSIQSRPSLPAPSIFDQAANPPSSLIHSPFVFGQSLPFQQPQPQLQSKSVSLSCLICPFRSCSIAITTSVAYPLLITFTFLYRYVSSPSHGAKCDRLNFTAAARSISPAGKADVALKYRGEGRIPKSDGRWSHTVADQKKPRNTESLSASESLMLKSDTAKLRSDSHSRSLSPNHNTLQTLRSEGRTAPSLRAESPGPGTRAPSPKTASSGKSCTSGAGSRRSSSPHEKPLPQKPSTPVKTKLDPPRERSKSDSYTLDPDTLRKKKAPLTEPIRGRSTSPKPKIAPKEGRSGSDNPENRAPSPHVVQENLHSEVVEVCTSSTLKTSSVTSTICEDNSDCSSLEEGLNKVHFSIGKAPVREEQDTRASPKAGRKCATRHARPKKERSVCLFKGEGARSVEPAKPAMSPSFNPELSKEHAPIRSNLSQAPAEEKETKLKNRHSLEISSALNMFNISPHGPDISKMGSINKNKVLSMLKEPPLHERCEDGKSEAAPFDSSGHPPLKTKSPLPLTLQHLVAFWEDISLATIKAASQNMIFPSPGSCAVLKKKENEKENKKSKKEKKKKEKSEARPRGNLFGEMAQLAGERPEKDTICELCGESHPYPVTYHMRQAHPETSPITDTDLAKRTVFQRSYSVVASEYDKPHSILPARVKAIPRRRVNSGDAEVGSSLLRHPSPELSRLISAHSSLSRGERNFQWPVLAFVIQHHDLEGLEIAMKQALRKSACRVFAMEAFNWLLCNVIQTTSLHDILWHFVASLTPAPVEAEEEEDEENKANKEIIEQEKDTRVCEHPLSDIVIAGEAAHPLPHTFHRLLQTISDLMMLLPSGSSLQQMALRCWSLKFKQSDHQFLHQSNVFHHINNILSKSDDGDSEESFSISIQSGFEALNQAIVCLKDLTNIVDIKTSSRPAMIGSLTDGSTETFWESGDEDKNKTKNITINCMKGINARYVSVHVDNSRDLGVDLDSRHIGWVTSELPGGDNHILKIELKGPENTLRVRQVKVLGWKDGESIKIAGQISASVAQQRSCEAETLRVFRLITSQVCAHIVQAIRMEATRVREEWEHAISSKENANSQPNDEDASSDAYCFELLSMVLALSGSNVGRQYLAQQLTLLQDLFSLLHTASPRVQRQVTSLLRRVLPEVTPSRLASVIGVKALPPADISDIIHSTEKGDWNKLGILDMFLGCIAKALTVQLKAKGTTITGTAGTAAGKGVTTVTLPMIFNSSYLRRGESHWWMKGSTPTQISEIIIKLIKDMAALWLALASLCVLDQDHVDRLSSGRWMGKDGQQKQMVFKEEEEAIKVDLHEGCGRTKLFWLMALADSKTMKAMVEFREHTGKPTTSSCEVCRFCGCRNGTELSAVGSVCSDIDCQNKINHAVLKDLLDPIKELYEDVKRKALMRLEYEGLHKSEAITTPGVRFYNDPAGFAMNRYAYYVCYKCKKAYFGGEARCDAEAGQGDDYDPRELICGACSDHLPLLDRARASQVCRGWQRAFHLPELWRRFEFELGQPGARATHPELIKQILKRHAGHLQYVSFKVDSSKESAEAACDILSQLVNCSLKTLGLISTARPSFMDLPKVLSFLIQPGWLPASLEPIIGHAVVIKLSLPGTTEKEVSGSIRDENHVEGEFTLCFLSLGILCVADQCHGLRELALNYHLLSDELLLALSSEKHVRLEHLRIDVVSENPGQTHFHTLEKSSWDAFIRHSPKVNLVMYFFLYEEEFDPFFRYETPVTHLYFGRSVSKEVLGRVGMTCPRLIELVVCANGLRPLDEELIRIAERCKNLSAIGLGECEVSCSAFVEFVKMCGGRLSQLSIMEEVLIPDQKYSLEQIHWEVSKHLGRVWFPDMMPTW</sequence>
<evidence type="ECO:0000256" key="7">
    <source>
        <dbReference type="SAM" id="MobiDB-lite"/>
    </source>
</evidence>
<dbReference type="InterPro" id="IPR038648">
    <property type="entry name" value="PHR_sf"/>
</dbReference>
<gene>
    <name evidence="9" type="primary">FBXL3</name>
    <name evidence="9" type="ORF">L345_06382</name>
</gene>
<feature type="compositionally biased region" description="Polar residues" evidence="7">
    <location>
        <begin position="1441"/>
        <end position="1458"/>
    </location>
</feature>
<proteinExistence type="inferred from homology"/>
<dbReference type="InterPro" id="IPR004939">
    <property type="entry name" value="APC_su10/DOC_dom"/>
</dbReference>
<evidence type="ECO:0000256" key="2">
    <source>
        <dbReference type="ARBA" id="ARBA00022658"/>
    </source>
</evidence>
<evidence type="ECO:0000313" key="10">
    <source>
        <dbReference type="Proteomes" id="UP000018936"/>
    </source>
</evidence>
<dbReference type="InterPro" id="IPR016024">
    <property type="entry name" value="ARM-type_fold"/>
</dbReference>
<keyword evidence="3" id="KW-0479">Metal-binding</keyword>
<keyword evidence="5" id="KW-0143">Chaperone</keyword>
<feature type="compositionally biased region" description="Basic and acidic residues" evidence="7">
    <location>
        <begin position="1476"/>
        <end position="1487"/>
    </location>
</feature>
<dbReference type="Gene3D" id="2.60.120.820">
    <property type="entry name" value="PHR domain"/>
    <property type="match status" value="2"/>
</dbReference>
<feature type="domain" description="DOC" evidence="8">
    <location>
        <begin position="2106"/>
        <end position="2262"/>
    </location>
</feature>
<evidence type="ECO:0000256" key="6">
    <source>
        <dbReference type="RuleBase" id="RU369048"/>
    </source>
</evidence>
<dbReference type="SUPFAM" id="SSF49785">
    <property type="entry name" value="Galactose-binding domain-like"/>
    <property type="match status" value="1"/>
</dbReference>
<dbReference type="GO" id="GO:0005085">
    <property type="term" value="F:guanyl-nucleotide exchange factor activity"/>
    <property type="evidence" value="ECO:0007669"/>
    <property type="project" value="UniProtKB-UniRule"/>
</dbReference>
<dbReference type="InterPro" id="IPR008979">
    <property type="entry name" value="Galactose-bd-like_sf"/>
</dbReference>
<evidence type="ECO:0000256" key="4">
    <source>
        <dbReference type="ARBA" id="ARBA00022737"/>
    </source>
</evidence>
<dbReference type="InterPro" id="IPR036047">
    <property type="entry name" value="F-box-like_dom_sf"/>
</dbReference>
<dbReference type="SUPFAM" id="SSF48371">
    <property type="entry name" value="ARM repeat"/>
    <property type="match status" value="1"/>
</dbReference>
<accession>V8NZY5</accession>
<feature type="compositionally biased region" description="Basic and acidic residues" evidence="7">
    <location>
        <begin position="1358"/>
        <end position="1378"/>
    </location>
</feature>
<dbReference type="Gene3D" id="1.20.1280.50">
    <property type="match status" value="1"/>
</dbReference>
<dbReference type="Pfam" id="PF08005">
    <property type="entry name" value="PHR"/>
    <property type="match status" value="1"/>
</dbReference>
<keyword evidence="4" id="KW-0677">Repeat</keyword>
<feature type="region of interest" description="Disordered" evidence="7">
    <location>
        <begin position="1781"/>
        <end position="1807"/>
    </location>
</feature>
<dbReference type="OrthoDB" id="6050183at2759"/>
<dbReference type="SMART" id="SM01337">
    <property type="entry name" value="APC10"/>
    <property type="match status" value="1"/>
</dbReference>
<protein>
    <recommendedName>
        <fullName evidence="6">Synembryn</fullName>
    </recommendedName>
    <alternativeName>
        <fullName evidence="6">Protein Ric-8</fullName>
    </alternativeName>
</protein>
<dbReference type="EMBL" id="AZIM01001174">
    <property type="protein sequence ID" value="ETE67824.1"/>
    <property type="molecule type" value="Genomic_DNA"/>
</dbReference>
<evidence type="ECO:0000256" key="5">
    <source>
        <dbReference type="ARBA" id="ARBA00023186"/>
    </source>
</evidence>
<keyword evidence="2 6" id="KW-0344">Guanine-nucleotide releasing factor</keyword>
<dbReference type="PANTHER" id="PTHR45943">
    <property type="entry name" value="E3 UBIQUITIN-PROTEIN LIGASE MYCBP2"/>
    <property type="match status" value="1"/>
</dbReference>
<dbReference type="Gene3D" id="3.80.10.10">
    <property type="entry name" value="Ribonuclease Inhibitor"/>
    <property type="match status" value="1"/>
</dbReference>
<dbReference type="Pfam" id="PF10165">
    <property type="entry name" value="Ric8"/>
    <property type="match status" value="1"/>
</dbReference>
<feature type="compositionally biased region" description="Basic and acidic residues" evidence="7">
    <location>
        <begin position="1393"/>
        <end position="1403"/>
    </location>
</feature>
<feature type="compositionally biased region" description="Basic residues" evidence="7">
    <location>
        <begin position="1790"/>
        <end position="1799"/>
    </location>
</feature>
<feature type="region of interest" description="Disordered" evidence="7">
    <location>
        <begin position="1594"/>
        <end position="1613"/>
    </location>
</feature>
<evidence type="ECO:0000256" key="3">
    <source>
        <dbReference type="ARBA" id="ARBA00022723"/>
    </source>
</evidence>
<feature type="region of interest" description="Disordered" evidence="7">
    <location>
        <begin position="1358"/>
        <end position="1545"/>
    </location>
</feature>
<comment type="subunit">
    <text evidence="6">Interacts with some GDP-bound G alpha proteins. Does not interact with G-alpha proteins when they are in complex with subunits beta and gamma.</text>
</comment>
<feature type="non-terminal residue" evidence="9">
    <location>
        <position position="1"/>
    </location>
</feature>
<comment type="subcellular location">
    <subcellularLocation>
        <location evidence="6">Cytoplasm</location>
    </subcellularLocation>
</comment>
<evidence type="ECO:0000259" key="8">
    <source>
        <dbReference type="PROSITE" id="PS51284"/>
    </source>
</evidence>
<dbReference type="GO" id="GO:0001965">
    <property type="term" value="F:G-protein alpha-subunit binding"/>
    <property type="evidence" value="ECO:0007669"/>
    <property type="project" value="UniProtKB-UniRule"/>
</dbReference>
<dbReference type="PANTHER" id="PTHR45943:SF1">
    <property type="entry name" value="E3 UBIQUITIN-PROTEIN LIGASE MYCBP2"/>
    <property type="match status" value="1"/>
</dbReference>
<dbReference type="FunFam" id="3.80.10.10:FF:000010">
    <property type="entry name" value="F-box/LRR-repeat protein 3 isoform X1"/>
    <property type="match status" value="1"/>
</dbReference>
<comment type="similarity">
    <text evidence="1 6">Belongs to the synembryn family.</text>
</comment>
<dbReference type="InterPro" id="IPR019318">
    <property type="entry name" value="Gua_nucleotide_exch_fac_Ric8"/>
</dbReference>
<dbReference type="SUPFAM" id="SSF81383">
    <property type="entry name" value="F-box domain"/>
    <property type="match status" value="1"/>
</dbReference>
<feature type="region of interest" description="Disordered" evidence="7">
    <location>
        <begin position="1630"/>
        <end position="1664"/>
    </location>
</feature>
<dbReference type="GO" id="GO:0061630">
    <property type="term" value="F:ubiquitin protein ligase activity"/>
    <property type="evidence" value="ECO:0007669"/>
    <property type="project" value="TreeGrafter"/>
</dbReference>
<dbReference type="SUPFAM" id="SSF52047">
    <property type="entry name" value="RNI-like"/>
    <property type="match status" value="1"/>
</dbReference>
<dbReference type="InterPro" id="IPR012983">
    <property type="entry name" value="PHR"/>
</dbReference>
<dbReference type="GO" id="GO:0008582">
    <property type="term" value="P:regulation of synaptic assembly at neuromuscular junction"/>
    <property type="evidence" value="ECO:0007669"/>
    <property type="project" value="TreeGrafter"/>
</dbReference>
<dbReference type="GO" id="GO:0005634">
    <property type="term" value="C:nucleus"/>
    <property type="evidence" value="ECO:0007669"/>
    <property type="project" value="TreeGrafter"/>
</dbReference>
<dbReference type="Proteomes" id="UP000018936">
    <property type="component" value="Unassembled WGS sequence"/>
</dbReference>
<comment type="caution">
    <text evidence="9">The sequence shown here is derived from an EMBL/GenBank/DDBJ whole genome shotgun (WGS) entry which is preliminary data.</text>
</comment>
<keyword evidence="10" id="KW-1185">Reference proteome</keyword>
<dbReference type="GO" id="GO:0005737">
    <property type="term" value="C:cytoplasm"/>
    <property type="evidence" value="ECO:0007669"/>
    <property type="project" value="UniProtKB-SubCell"/>
</dbReference>
<dbReference type="Gene3D" id="2.60.120.260">
    <property type="entry name" value="Galactose-binding domain-like"/>
    <property type="match status" value="1"/>
</dbReference>
<dbReference type="GO" id="GO:0005886">
    <property type="term" value="C:plasma membrane"/>
    <property type="evidence" value="ECO:0007669"/>
    <property type="project" value="TreeGrafter"/>
</dbReference>
<dbReference type="GO" id="GO:0007411">
    <property type="term" value="P:axon guidance"/>
    <property type="evidence" value="ECO:0007669"/>
    <property type="project" value="TreeGrafter"/>
</dbReference>
<evidence type="ECO:0000256" key="1">
    <source>
        <dbReference type="ARBA" id="ARBA00009049"/>
    </source>
</evidence>
<feature type="compositionally biased region" description="Polar residues" evidence="7">
    <location>
        <begin position="1404"/>
        <end position="1417"/>
    </location>
</feature>
<reference evidence="9 10" key="1">
    <citation type="journal article" date="2013" name="Proc. Natl. Acad. Sci. U.S.A.">
        <title>The king cobra genome reveals dynamic gene evolution and adaptation in the snake venom system.</title>
        <authorList>
            <person name="Vonk F.J."/>
            <person name="Casewell N.R."/>
            <person name="Henkel C.V."/>
            <person name="Heimberg A.M."/>
            <person name="Jansen H.J."/>
            <person name="McCleary R.J."/>
            <person name="Kerkkamp H.M."/>
            <person name="Vos R.A."/>
            <person name="Guerreiro I."/>
            <person name="Calvete J.J."/>
            <person name="Wuster W."/>
            <person name="Woods A.E."/>
            <person name="Logan J.M."/>
            <person name="Harrison R.A."/>
            <person name="Castoe T.A."/>
            <person name="de Koning A.P."/>
            <person name="Pollock D.D."/>
            <person name="Yandell M."/>
            <person name="Calderon D."/>
            <person name="Renjifo C."/>
            <person name="Currier R.B."/>
            <person name="Salgado D."/>
            <person name="Pla D."/>
            <person name="Sanz L."/>
            <person name="Hyder A.S."/>
            <person name="Ribeiro J.M."/>
            <person name="Arntzen J.W."/>
            <person name="van den Thillart G.E."/>
            <person name="Boetzer M."/>
            <person name="Pirovano W."/>
            <person name="Dirks R.P."/>
            <person name="Spaink H.P."/>
            <person name="Duboule D."/>
            <person name="McGlinn E."/>
            <person name="Kini R.M."/>
            <person name="Richardson M.K."/>
        </authorList>
    </citation>
    <scope>NUCLEOTIDE SEQUENCE</scope>
    <source>
        <tissue evidence="9">Blood</tissue>
    </source>
</reference>
<keyword evidence="6" id="KW-0963">Cytoplasm</keyword>
<organism evidence="9 10">
    <name type="scientific">Ophiophagus hannah</name>
    <name type="common">King cobra</name>
    <name type="synonym">Naja hannah</name>
    <dbReference type="NCBI Taxonomy" id="8665"/>
    <lineage>
        <taxon>Eukaryota</taxon>
        <taxon>Metazoa</taxon>
        <taxon>Chordata</taxon>
        <taxon>Craniata</taxon>
        <taxon>Vertebrata</taxon>
        <taxon>Euteleostomi</taxon>
        <taxon>Lepidosauria</taxon>
        <taxon>Squamata</taxon>
        <taxon>Bifurcata</taxon>
        <taxon>Unidentata</taxon>
        <taxon>Episquamata</taxon>
        <taxon>Toxicofera</taxon>
        <taxon>Serpentes</taxon>
        <taxon>Colubroidea</taxon>
        <taxon>Elapidae</taxon>
        <taxon>Elapinae</taxon>
        <taxon>Ophiophagus</taxon>
    </lineage>
</organism>